<dbReference type="InterPro" id="IPR009776">
    <property type="entry name" value="Spore_0_M"/>
</dbReference>
<dbReference type="AlphaFoldDB" id="A0A3S2UUP8"/>
<gene>
    <name evidence="1" type="ORF">EM808_20910</name>
</gene>
<proteinExistence type="predicted"/>
<protein>
    <submittedName>
        <fullName evidence="1">Sporulation protein</fullName>
    </submittedName>
</protein>
<accession>A0A3S2UUP8</accession>
<reference evidence="1 2" key="1">
    <citation type="submission" date="2019-01" db="EMBL/GenBank/DDBJ databases">
        <title>Bacillus sp. M5HDSG1-1, whole genome shotgun sequence.</title>
        <authorList>
            <person name="Tuo L."/>
        </authorList>
    </citation>
    <scope>NUCLEOTIDE SEQUENCE [LARGE SCALE GENOMIC DNA]</scope>
    <source>
        <strain evidence="1 2">M5HDSG1-1</strain>
    </source>
</reference>
<comment type="caution">
    <text evidence="1">The sequence shown here is derived from an EMBL/GenBank/DDBJ whole genome shotgun (WGS) entry which is preliminary data.</text>
</comment>
<evidence type="ECO:0000313" key="2">
    <source>
        <dbReference type="Proteomes" id="UP000288024"/>
    </source>
</evidence>
<dbReference type="EMBL" id="RZTZ01000011">
    <property type="protein sequence ID" value="RVT58822.1"/>
    <property type="molecule type" value="Genomic_DNA"/>
</dbReference>
<organism evidence="1 2">
    <name type="scientific">Niallia taxi</name>
    <dbReference type="NCBI Taxonomy" id="2499688"/>
    <lineage>
        <taxon>Bacteria</taxon>
        <taxon>Bacillati</taxon>
        <taxon>Bacillota</taxon>
        <taxon>Bacilli</taxon>
        <taxon>Bacillales</taxon>
        <taxon>Bacillaceae</taxon>
        <taxon>Niallia</taxon>
    </lineage>
</organism>
<keyword evidence="2" id="KW-1185">Reference proteome</keyword>
<dbReference type="Pfam" id="PF07070">
    <property type="entry name" value="Spo0M"/>
    <property type="match status" value="1"/>
</dbReference>
<sequence length="151" mass="17089">MSAYIKSNNILLKIGLEDYSLLTLLTNLLKTGSPSVDLSLSKQSAAYGELVKGHFFIQGGRKSCKIKRLECTLVKEYENGHTETVEEVTTILMSRVINSEEKVELPFSYLITDKLEPTAADFTYRLHTNLVFAENMSRKDHDELVIVDNKE</sequence>
<evidence type="ECO:0000313" key="1">
    <source>
        <dbReference type="EMBL" id="RVT58822.1"/>
    </source>
</evidence>
<dbReference type="Proteomes" id="UP000288024">
    <property type="component" value="Unassembled WGS sequence"/>
</dbReference>
<name>A0A3S2UUP8_9BACI</name>